<dbReference type="PANTHER" id="PTHR23506">
    <property type="entry name" value="GH10249P"/>
    <property type="match status" value="1"/>
</dbReference>
<reference evidence="8 9" key="1">
    <citation type="submission" date="2008-07" db="EMBL/GenBank/DDBJ databases">
        <authorList>
            <person name="El-Sayed N."/>
            <person name="Caler E."/>
            <person name="Inman J."/>
            <person name="Amedeo P."/>
            <person name="Hass B."/>
            <person name="Wortman J."/>
        </authorList>
    </citation>
    <scope>NUCLEOTIDE SEQUENCE [LARGE SCALE GENOMIC DNA]</scope>
    <source>
        <strain evidence="9">ATCC 50983 / TXsc</strain>
    </source>
</reference>
<dbReference type="InterPro" id="IPR020846">
    <property type="entry name" value="MFS_dom"/>
</dbReference>
<evidence type="ECO:0000256" key="6">
    <source>
        <dbReference type="SAM" id="Phobius"/>
    </source>
</evidence>
<evidence type="ECO:0000313" key="8">
    <source>
        <dbReference type="EMBL" id="EER11512.1"/>
    </source>
</evidence>
<dbReference type="Pfam" id="PF07690">
    <property type="entry name" value="MFS_1"/>
    <property type="match status" value="1"/>
</dbReference>
<dbReference type="AlphaFoldDB" id="C5KVI1"/>
<dbReference type="GeneID" id="9046873"/>
<name>C5KVI1_PERM5</name>
<feature type="transmembrane region" description="Helical" evidence="6">
    <location>
        <begin position="190"/>
        <end position="211"/>
    </location>
</feature>
<organism evidence="9">
    <name type="scientific">Perkinsus marinus (strain ATCC 50983 / TXsc)</name>
    <dbReference type="NCBI Taxonomy" id="423536"/>
    <lineage>
        <taxon>Eukaryota</taxon>
        <taxon>Sar</taxon>
        <taxon>Alveolata</taxon>
        <taxon>Perkinsozoa</taxon>
        <taxon>Perkinsea</taxon>
        <taxon>Perkinsida</taxon>
        <taxon>Perkinsidae</taxon>
        <taxon>Perkinsus</taxon>
    </lineage>
</organism>
<dbReference type="PROSITE" id="PS50850">
    <property type="entry name" value="MFS"/>
    <property type="match status" value="1"/>
</dbReference>
<feature type="transmembrane region" description="Helical" evidence="6">
    <location>
        <begin position="69"/>
        <end position="88"/>
    </location>
</feature>
<dbReference type="InParanoid" id="C5KVI1"/>
<evidence type="ECO:0000256" key="2">
    <source>
        <dbReference type="ARBA" id="ARBA00022448"/>
    </source>
</evidence>
<dbReference type="InterPro" id="IPR036259">
    <property type="entry name" value="MFS_trans_sf"/>
</dbReference>
<keyword evidence="4 6" id="KW-1133">Transmembrane helix</keyword>
<dbReference type="SUPFAM" id="SSF103473">
    <property type="entry name" value="MFS general substrate transporter"/>
    <property type="match status" value="1"/>
</dbReference>
<comment type="subcellular location">
    <subcellularLocation>
        <location evidence="1">Membrane</location>
        <topology evidence="1">Multi-pass membrane protein</topology>
    </subcellularLocation>
</comment>
<feature type="non-terminal residue" evidence="8">
    <location>
        <position position="284"/>
    </location>
</feature>
<proteinExistence type="predicted"/>
<evidence type="ECO:0000256" key="3">
    <source>
        <dbReference type="ARBA" id="ARBA00022692"/>
    </source>
</evidence>
<evidence type="ECO:0000313" key="9">
    <source>
        <dbReference type="Proteomes" id="UP000007800"/>
    </source>
</evidence>
<dbReference type="InterPro" id="IPR050930">
    <property type="entry name" value="MFS_Vesicular_Transporter"/>
</dbReference>
<feature type="transmembrane region" description="Helical" evidence="6">
    <location>
        <begin position="33"/>
        <end position="57"/>
    </location>
</feature>
<feature type="transmembrane region" description="Helical" evidence="6">
    <location>
        <begin position="130"/>
        <end position="152"/>
    </location>
</feature>
<dbReference type="EMBL" id="GG676586">
    <property type="protein sequence ID" value="EER11512.1"/>
    <property type="molecule type" value="Genomic_DNA"/>
</dbReference>
<feature type="transmembrane region" description="Helical" evidence="6">
    <location>
        <begin position="242"/>
        <end position="259"/>
    </location>
</feature>
<sequence>MDGNSSNSDIRRALLDNAPPTRLTSAQRAKRRWMLVLCQTAYFVTITLLYQIAPFFPVYAKQELDLTDATIGVVFAFLPCASCIMAPLTGYLLQLLGYFTVLLAGGVFVAIGTLGFGFSKVLWSFLAFRAVQGVGAACTYSATSAIMARLFPGDIEKIFAFQELIGNVGFAVGPTIGAGLFQVGGFHTSFIVLTAIHFGVMVLMLATWVPIPPAASLPTSDGAAQSGRKVVGVSEVLRMRHILITVLCSALVSSAFGFMDPVLSEHFLAVLGDVSPSTMGLLFA</sequence>
<dbReference type="RefSeq" id="XP_002779717.1">
    <property type="nucleotide sequence ID" value="XM_002779671.1"/>
</dbReference>
<keyword evidence="3 6" id="KW-0812">Transmembrane</keyword>
<dbReference type="OMA" id="YIIRIME"/>
<keyword evidence="2" id="KW-0813">Transport</keyword>
<feature type="domain" description="Major facilitator superfamily (MFS) profile" evidence="7">
    <location>
        <begin position="34"/>
        <end position="284"/>
    </location>
</feature>
<protein>
    <submittedName>
        <fullName evidence="8">Synaptic vesicular amine transporter, putative</fullName>
    </submittedName>
</protein>
<feature type="transmembrane region" description="Helical" evidence="6">
    <location>
        <begin position="95"/>
        <end position="118"/>
    </location>
</feature>
<feature type="transmembrane region" description="Helical" evidence="6">
    <location>
        <begin position="164"/>
        <end position="184"/>
    </location>
</feature>
<evidence type="ECO:0000259" key="7">
    <source>
        <dbReference type="PROSITE" id="PS50850"/>
    </source>
</evidence>
<gene>
    <name evidence="8" type="ORF">Pmar_PMAR005667</name>
</gene>
<dbReference type="OrthoDB" id="446368at2759"/>
<dbReference type="InterPro" id="IPR011701">
    <property type="entry name" value="MFS"/>
</dbReference>
<evidence type="ECO:0000256" key="4">
    <source>
        <dbReference type="ARBA" id="ARBA00022989"/>
    </source>
</evidence>
<accession>C5KVI1</accession>
<dbReference type="PANTHER" id="PTHR23506:SF26">
    <property type="entry name" value="MFS-TYPE TRANSPORTER SLC18B1"/>
    <property type="match status" value="1"/>
</dbReference>
<dbReference type="GO" id="GO:0016020">
    <property type="term" value="C:membrane"/>
    <property type="evidence" value="ECO:0007669"/>
    <property type="project" value="UniProtKB-SubCell"/>
</dbReference>
<dbReference type="Proteomes" id="UP000007800">
    <property type="component" value="Unassembled WGS sequence"/>
</dbReference>
<dbReference type="Gene3D" id="1.20.1250.20">
    <property type="entry name" value="MFS general substrate transporter like domains"/>
    <property type="match status" value="1"/>
</dbReference>
<evidence type="ECO:0000256" key="1">
    <source>
        <dbReference type="ARBA" id="ARBA00004141"/>
    </source>
</evidence>
<keyword evidence="5 6" id="KW-0472">Membrane</keyword>
<dbReference type="GO" id="GO:0022857">
    <property type="term" value="F:transmembrane transporter activity"/>
    <property type="evidence" value="ECO:0007669"/>
    <property type="project" value="InterPro"/>
</dbReference>
<keyword evidence="9" id="KW-1185">Reference proteome</keyword>
<evidence type="ECO:0000256" key="5">
    <source>
        <dbReference type="ARBA" id="ARBA00023136"/>
    </source>
</evidence>